<protein>
    <submittedName>
        <fullName evidence="2">Uncharacterized protein</fullName>
    </submittedName>
</protein>
<name>G0U6Z6_TRYVY</name>
<evidence type="ECO:0000256" key="1">
    <source>
        <dbReference type="SAM" id="MobiDB-lite"/>
    </source>
</evidence>
<sequence>MRLTLAFFAAGTTIAKILKRDGWARRPANSGQKRARAQGEGPTSDLNASGANAESDPPPNSISDENAVWHLPVQGSLVLGALRSHFPFQDKPFRLLFSLISLFGSFFVALRPPKRRLASCFELPPGGGGPFFLSWSRQPAGAGALDENGIRERTWGRGGRGIRVCGLVGFKGARRVSVNRPNERVIF</sequence>
<accession>G0U6Z6</accession>
<evidence type="ECO:0000313" key="2">
    <source>
        <dbReference type="EMBL" id="CCC51653.1"/>
    </source>
</evidence>
<feature type="region of interest" description="Disordered" evidence="1">
    <location>
        <begin position="25"/>
        <end position="65"/>
    </location>
</feature>
<reference evidence="2" key="1">
    <citation type="journal article" date="2012" name="Proc. Natl. Acad. Sci. U.S.A.">
        <title>Antigenic diversity is generated by distinct evolutionary mechanisms in African trypanosome species.</title>
        <authorList>
            <person name="Jackson A.P."/>
            <person name="Berry A."/>
            <person name="Aslett M."/>
            <person name="Allison H.C."/>
            <person name="Burton P."/>
            <person name="Vavrova-Anderson J."/>
            <person name="Brown R."/>
            <person name="Browne H."/>
            <person name="Corton N."/>
            <person name="Hauser H."/>
            <person name="Gamble J."/>
            <person name="Gilderthorp R."/>
            <person name="Marcello L."/>
            <person name="McQuillan J."/>
            <person name="Otto T.D."/>
            <person name="Quail M.A."/>
            <person name="Sanders M.J."/>
            <person name="van Tonder A."/>
            <person name="Ginger M.L."/>
            <person name="Field M.C."/>
            <person name="Barry J.D."/>
            <person name="Hertz-Fowler C."/>
            <person name="Berriman M."/>
        </authorList>
    </citation>
    <scope>NUCLEOTIDE SEQUENCE</scope>
    <source>
        <strain evidence="2">Y486</strain>
    </source>
</reference>
<organism evidence="2">
    <name type="scientific">Trypanosoma vivax (strain Y486)</name>
    <dbReference type="NCBI Taxonomy" id="1055687"/>
    <lineage>
        <taxon>Eukaryota</taxon>
        <taxon>Discoba</taxon>
        <taxon>Euglenozoa</taxon>
        <taxon>Kinetoplastea</taxon>
        <taxon>Metakinetoplastina</taxon>
        <taxon>Trypanosomatida</taxon>
        <taxon>Trypanosomatidae</taxon>
        <taxon>Trypanosoma</taxon>
        <taxon>Duttonella</taxon>
    </lineage>
</organism>
<gene>
    <name evidence="2" type="ORF">TVY486_1007000</name>
</gene>
<proteinExistence type="predicted"/>
<dbReference type="AlphaFoldDB" id="G0U6Z6"/>
<dbReference type="VEuPathDB" id="TriTrypDB:TvY486_1007000"/>
<dbReference type="EMBL" id="HE573026">
    <property type="protein sequence ID" value="CCC51653.1"/>
    <property type="molecule type" value="Genomic_DNA"/>
</dbReference>